<dbReference type="GO" id="GO:0046872">
    <property type="term" value="F:metal ion binding"/>
    <property type="evidence" value="ECO:0007669"/>
    <property type="project" value="UniProtKB-KW"/>
</dbReference>
<dbReference type="InterPro" id="IPR009056">
    <property type="entry name" value="Cyt_c-like_dom"/>
</dbReference>
<dbReference type="Gene3D" id="1.10.760.10">
    <property type="entry name" value="Cytochrome c-like domain"/>
    <property type="match status" value="1"/>
</dbReference>
<evidence type="ECO:0000256" key="4">
    <source>
        <dbReference type="PROSITE-ProRule" id="PRU00433"/>
    </source>
</evidence>
<dbReference type="GO" id="GO:0020037">
    <property type="term" value="F:heme binding"/>
    <property type="evidence" value="ECO:0007669"/>
    <property type="project" value="InterPro"/>
</dbReference>
<accession>A0A6A7Y9J9</accession>
<proteinExistence type="predicted"/>
<dbReference type="AlphaFoldDB" id="A0A6A7Y9J9"/>
<evidence type="ECO:0000259" key="5">
    <source>
        <dbReference type="PROSITE" id="PS51007"/>
    </source>
</evidence>
<feature type="domain" description="Cytochrome c" evidence="5">
    <location>
        <begin position="204"/>
        <end position="292"/>
    </location>
</feature>
<organism evidence="6 7">
    <name type="scientific">Segnochrobactrum spirostomi</name>
    <dbReference type="NCBI Taxonomy" id="2608987"/>
    <lineage>
        <taxon>Bacteria</taxon>
        <taxon>Pseudomonadati</taxon>
        <taxon>Pseudomonadota</taxon>
        <taxon>Alphaproteobacteria</taxon>
        <taxon>Hyphomicrobiales</taxon>
        <taxon>Segnochrobactraceae</taxon>
        <taxon>Segnochrobactrum</taxon>
    </lineage>
</organism>
<evidence type="ECO:0000256" key="1">
    <source>
        <dbReference type="ARBA" id="ARBA00022617"/>
    </source>
</evidence>
<dbReference type="EMBL" id="VWNA01000001">
    <property type="protein sequence ID" value="MQT14322.1"/>
    <property type="molecule type" value="Genomic_DNA"/>
</dbReference>
<keyword evidence="2 4" id="KW-0479">Metal-binding</keyword>
<keyword evidence="3 4" id="KW-0408">Iron</keyword>
<reference evidence="6 7" key="1">
    <citation type="submission" date="2019-09" db="EMBL/GenBank/DDBJ databases">
        <title>Segnochrobactrum spirostomi gen. nov., sp. nov., isolated from the ciliate Spirostomum cf. yagiui and description of a novel family, Segnochrobactraceae fam. nov. within the order Rhizobiales of the class Alphaproteobacteria.</title>
        <authorList>
            <person name="Akter S."/>
            <person name="Shazib S.U.A."/>
            <person name="Shin M.K."/>
        </authorList>
    </citation>
    <scope>NUCLEOTIDE SEQUENCE [LARGE SCALE GENOMIC DNA]</scope>
    <source>
        <strain evidence="6 7">Sp-1</strain>
    </source>
</reference>
<evidence type="ECO:0000256" key="2">
    <source>
        <dbReference type="ARBA" id="ARBA00022723"/>
    </source>
</evidence>
<sequence length="297" mass="31419">MVRPGWRASASLPGLRLSGNRDVNRHISCVAAACLVFILAGLNAASAAILMVSVGGQTVSYTTGQLLSRSDVTTITIDKDLSYPGSMTYTVVPLAAVIGPLGMKAADTLQVQALDGYVAELPGDSVLNVSRSKPIAYLAIESPASPWPNLPGQSSSAGPFVIVWTGPNAVRQQWPYQIASLTEAPPAVQRWPQLAVGPEIGTKDPIRHGQTLFVSYCFVCHQLSGAGASNIGPDLGLPMPATQYFQPAALAKLIRDPALVRDWPGRRMPPFPKSILSDRDISDIIAYLTYKAGGAGQ</sequence>
<evidence type="ECO:0000256" key="3">
    <source>
        <dbReference type="ARBA" id="ARBA00023004"/>
    </source>
</evidence>
<dbReference type="InterPro" id="IPR036909">
    <property type="entry name" value="Cyt_c-like_dom_sf"/>
</dbReference>
<dbReference type="SUPFAM" id="SSF46626">
    <property type="entry name" value="Cytochrome c"/>
    <property type="match status" value="1"/>
</dbReference>
<comment type="caution">
    <text evidence="6">The sequence shown here is derived from an EMBL/GenBank/DDBJ whole genome shotgun (WGS) entry which is preliminary data.</text>
</comment>
<dbReference type="PROSITE" id="PS51007">
    <property type="entry name" value="CYTC"/>
    <property type="match status" value="1"/>
</dbReference>
<evidence type="ECO:0000313" key="6">
    <source>
        <dbReference type="EMBL" id="MQT14322.1"/>
    </source>
</evidence>
<keyword evidence="7" id="KW-1185">Reference proteome</keyword>
<name>A0A6A7Y9J9_9HYPH</name>
<dbReference type="Proteomes" id="UP000332515">
    <property type="component" value="Unassembled WGS sequence"/>
</dbReference>
<dbReference type="Pfam" id="PF13442">
    <property type="entry name" value="Cytochrome_CBB3"/>
    <property type="match status" value="1"/>
</dbReference>
<protein>
    <submittedName>
        <fullName evidence="6">Cytochrome c</fullName>
    </submittedName>
</protein>
<dbReference type="GO" id="GO:0009055">
    <property type="term" value="F:electron transfer activity"/>
    <property type="evidence" value="ECO:0007669"/>
    <property type="project" value="InterPro"/>
</dbReference>
<gene>
    <name evidence="6" type="ORF">F0357_17050</name>
</gene>
<evidence type="ECO:0000313" key="7">
    <source>
        <dbReference type="Proteomes" id="UP000332515"/>
    </source>
</evidence>
<keyword evidence="1 4" id="KW-0349">Heme</keyword>